<proteinExistence type="predicted"/>
<dbReference type="OrthoDB" id="9936557at2"/>
<dbReference type="eggNOG" id="ENOG50308PG">
    <property type="taxonomic scope" value="Bacteria"/>
</dbReference>
<evidence type="ECO:0000313" key="2">
    <source>
        <dbReference type="Proteomes" id="UP000019772"/>
    </source>
</evidence>
<name>X4ZRB1_9BACL</name>
<dbReference type="EMBL" id="CP004078">
    <property type="protein sequence ID" value="AHV99005.1"/>
    <property type="molecule type" value="Genomic_DNA"/>
</dbReference>
<dbReference type="HOGENOM" id="CLU_2024443_0_0_9"/>
<dbReference type="STRING" id="1268072.PSAB_20570"/>
<keyword evidence="2" id="KW-1185">Reference proteome</keyword>
<sequence length="122" mass="13121">MTAPFQPKTFQWVSGSNPEDNDFFTGIIVSEFNGQLAGLYRVQDGNAEIAVVEPTATAGLYRIVGAGLILQTREPLDTLAARLRNLSALDMLAFTLAPCYDMPAEIPVPSAYAAIESVQLVS</sequence>
<accession>X4ZRB1</accession>
<gene>
    <name evidence="1" type="ORF">PSAB_20570</name>
</gene>
<dbReference type="KEGG" id="psab:PSAB_20570"/>
<dbReference type="Proteomes" id="UP000019772">
    <property type="component" value="Chromosome"/>
</dbReference>
<evidence type="ECO:0000313" key="1">
    <source>
        <dbReference type="EMBL" id="AHV99005.1"/>
    </source>
</evidence>
<dbReference type="AlphaFoldDB" id="X4ZRB1"/>
<organism evidence="1 2">
    <name type="scientific">Paenibacillus sabinae T27</name>
    <dbReference type="NCBI Taxonomy" id="1268072"/>
    <lineage>
        <taxon>Bacteria</taxon>
        <taxon>Bacillati</taxon>
        <taxon>Bacillota</taxon>
        <taxon>Bacilli</taxon>
        <taxon>Bacillales</taxon>
        <taxon>Paenibacillaceae</taxon>
        <taxon>Paenibacillus</taxon>
    </lineage>
</organism>
<dbReference type="RefSeq" id="WP_025336468.1">
    <property type="nucleotide sequence ID" value="NZ_CP004078.1"/>
</dbReference>
<protein>
    <submittedName>
        <fullName evidence="1">Uncharacterized protein</fullName>
    </submittedName>
</protein>
<dbReference type="PATRIC" id="fig|1268072.3.peg.4236"/>
<reference evidence="1 2" key="1">
    <citation type="journal article" date="2014" name="PLoS Genet.">
        <title>Comparative Genomic Analysis of N2-Fixing and Non-N2-Fixing Paenibacillus spp.: Organization, Evolution and Expression of the Nitrogen Fixation Genes.</title>
        <authorList>
            <person name="Xie J.B."/>
            <person name="Du Z."/>
            <person name="Bai L."/>
            <person name="Tian C."/>
            <person name="Zhang Y."/>
            <person name="Xie J.Y."/>
            <person name="Wang T."/>
            <person name="Liu X."/>
            <person name="Chen X."/>
            <person name="Cheng Q."/>
            <person name="Chen S."/>
            <person name="Li J."/>
        </authorList>
    </citation>
    <scope>NUCLEOTIDE SEQUENCE [LARGE SCALE GENOMIC DNA]</scope>
    <source>
        <strain evidence="1 2">T27</strain>
    </source>
</reference>